<evidence type="ECO:0000313" key="2">
    <source>
        <dbReference type="Proteomes" id="UP000198287"/>
    </source>
</evidence>
<dbReference type="OrthoDB" id="8290869at2759"/>
<organism evidence="1 2">
    <name type="scientific">Folsomia candida</name>
    <name type="common">Springtail</name>
    <dbReference type="NCBI Taxonomy" id="158441"/>
    <lineage>
        <taxon>Eukaryota</taxon>
        <taxon>Metazoa</taxon>
        <taxon>Ecdysozoa</taxon>
        <taxon>Arthropoda</taxon>
        <taxon>Hexapoda</taxon>
        <taxon>Collembola</taxon>
        <taxon>Entomobryomorpha</taxon>
        <taxon>Isotomoidea</taxon>
        <taxon>Isotomidae</taxon>
        <taxon>Proisotominae</taxon>
        <taxon>Folsomia</taxon>
    </lineage>
</organism>
<gene>
    <name evidence="1" type="ORF">Fcan01_07741</name>
</gene>
<sequence length="497" mass="56057">LTQAIRILKDKNELIVQKSNGEFSPISGNPIKSVVLSPNDLIITGSEWLFLGESGRALCFKPRLNSYCFFAPTTSGLQTFSAITHGCSGVEHVLVEPVQCVDIHKETKNICRHRMVKRETHQRGKGRSFFGGPGQNLIIFNQTANLPENSPIIYDEDYSPINSSADGNTTKGGISDAIASEIWNFLEAKLDDILGLKVADNDTLETAWTSTSDVQNKPNRRRRGALWGKKSSTAKKSSLVKLKTEQNIQTLKPYKSPLYQFLELAKELMKRTCPAGYVNPDFFDLAVSTFIKIQNKHLRFPESAKNVKAKTRIVESLQSCIENATEFNFTIDPCSEKALHIWPVSGLYCAFGNCSLEINMYGGFENYEPIVETTWQIFKNAHSYCFDHFSKYYNDHHRFTTWMINLFQNPINDIWRNGTATGIVYGGVFGNQENVQTAVAYCAASSQLLSKYPWDLPRPEKIEELSNPATRKKRQVFEQGYDKSAKCLPSHEIPICE</sequence>
<dbReference type="Proteomes" id="UP000198287">
    <property type="component" value="Unassembled WGS sequence"/>
</dbReference>
<reference evidence="1 2" key="1">
    <citation type="submission" date="2015-12" db="EMBL/GenBank/DDBJ databases">
        <title>The genome of Folsomia candida.</title>
        <authorList>
            <person name="Faddeeva A."/>
            <person name="Derks M.F."/>
            <person name="Anvar Y."/>
            <person name="Smit S."/>
            <person name="Van Straalen N."/>
            <person name="Roelofs D."/>
        </authorList>
    </citation>
    <scope>NUCLEOTIDE SEQUENCE [LARGE SCALE GENOMIC DNA]</scope>
    <source>
        <strain evidence="1 2">VU population</strain>
        <tissue evidence="1">Whole body</tissue>
    </source>
</reference>
<dbReference type="AlphaFoldDB" id="A0A226EIU7"/>
<comment type="caution">
    <text evidence="1">The sequence shown here is derived from an EMBL/GenBank/DDBJ whole genome shotgun (WGS) entry which is preliminary data.</text>
</comment>
<name>A0A226EIU7_FOLCA</name>
<proteinExistence type="predicted"/>
<accession>A0A226EIU7</accession>
<evidence type="ECO:0000313" key="1">
    <source>
        <dbReference type="EMBL" id="OXA57562.1"/>
    </source>
</evidence>
<keyword evidence="2" id="KW-1185">Reference proteome</keyword>
<protein>
    <submittedName>
        <fullName evidence="1">Uncharacterized protein</fullName>
    </submittedName>
</protein>
<feature type="non-terminal residue" evidence="1">
    <location>
        <position position="1"/>
    </location>
</feature>
<dbReference type="EMBL" id="LNIX01000003">
    <property type="protein sequence ID" value="OXA57562.1"/>
    <property type="molecule type" value="Genomic_DNA"/>
</dbReference>